<keyword evidence="3" id="KW-1185">Reference proteome</keyword>
<dbReference type="EMBL" id="CYKH01001014">
    <property type="protein sequence ID" value="CUG77979.1"/>
    <property type="molecule type" value="Genomic_DNA"/>
</dbReference>
<feature type="region of interest" description="Disordered" evidence="1">
    <location>
        <begin position="217"/>
        <end position="241"/>
    </location>
</feature>
<dbReference type="SUPFAM" id="SSF52467">
    <property type="entry name" value="DHS-like NAD/FAD-binding domain"/>
    <property type="match status" value="1"/>
</dbReference>
<name>A0A0S4J5L5_BODSA</name>
<organism evidence="2 3">
    <name type="scientific">Bodo saltans</name>
    <name type="common">Flagellated protozoan</name>
    <dbReference type="NCBI Taxonomy" id="75058"/>
    <lineage>
        <taxon>Eukaryota</taxon>
        <taxon>Discoba</taxon>
        <taxon>Euglenozoa</taxon>
        <taxon>Kinetoplastea</taxon>
        <taxon>Metakinetoplastina</taxon>
        <taxon>Eubodonida</taxon>
        <taxon>Bodonidae</taxon>
        <taxon>Bodo</taxon>
    </lineage>
</organism>
<dbReference type="Proteomes" id="UP000051952">
    <property type="component" value="Unassembled WGS sequence"/>
</dbReference>
<feature type="region of interest" description="Disordered" evidence="1">
    <location>
        <begin position="762"/>
        <end position="781"/>
    </location>
</feature>
<feature type="region of interest" description="Disordered" evidence="1">
    <location>
        <begin position="444"/>
        <end position="491"/>
    </location>
</feature>
<protein>
    <submittedName>
        <fullName evidence="2">Uncharacterized protein</fullName>
    </submittedName>
</protein>
<feature type="compositionally biased region" description="Basic residues" evidence="1">
    <location>
        <begin position="220"/>
        <end position="238"/>
    </location>
</feature>
<feature type="compositionally biased region" description="Low complexity" evidence="1">
    <location>
        <begin position="453"/>
        <end position="488"/>
    </location>
</feature>
<evidence type="ECO:0000313" key="3">
    <source>
        <dbReference type="Proteomes" id="UP000051952"/>
    </source>
</evidence>
<gene>
    <name evidence="2" type="ORF">BSAL_05810</name>
</gene>
<evidence type="ECO:0000313" key="2">
    <source>
        <dbReference type="EMBL" id="CUG77979.1"/>
    </source>
</evidence>
<dbReference type="VEuPathDB" id="TriTrypDB:BSAL_05810"/>
<sequence length="920" mass="100766">MERIADALYNADFILVLIGPRFDDGGGLANPFESDRCDPLLVSQPNRFMGFWGGVYNTYMDRTPHEGFSVLSRWRDRYYCSDDIRKKGKKKPGGDDELSEFDRMSKCLVYTANVGNQFQRLGVPSEEVFDALGNITLWQCSRQPACCQRTALVERNFRFVIDDATKEAMPVKYLTQKPKAVTTERIVVVDSDDEELTALDGGRVKNPFEVKMIKEDQVQRQRRRMNQPRAIRHHHRTQARQARERFPDLFTGYAVESGQRPIAHAFIDSPFDENSPRKQPRPPIPTPPAAAVTTTTVDGAAAAPAEITLSQESAAVVINHLRPTFFPRGVLRCSHLFEHISALDVGTQMTNQGQFFTADPERFTKEREQMYTGLGKMFTPENPSLLSRRCKYITYNISIFISKDQNNNININSGNNKQLIIPEATREKLLTVYGKSPTMIPVISKAGGGGGSSNNSSVVNSPNNNNSNAAASTTTGGGATTTTTNNNSNGGGIETVVVGSIHPSTAAQLDLQRQLLDPWSQGYRGCYYFSNQSARQCMVDQSTDTTIDVVRVQFPAAKALRTTTAAPPPPSGGKSKSPTTTVPHLQAIDEFVSEPTDGGGASIKIAGGEGLLAATTPSVVIADADEPLELAPSSTISIMIETVIEVPLIPPPEGAKAPPPLPAGSCPTRFVNTWQLVGKLATSAFSDAEFKGKDALEYILIGRDHHGVRIGVDKSRPNVVRYMDFQCPSTKQDESLDDTHIGGQLGAAFVSHVNFIKERREVSVAPTTSSSSPAEERPPIPAPNHQLCANCHDVARPFVLMSKPGKKDEGFCHGLQAARVKQVKAWEKSMTDCLKTDNTKSIVMLELGCDRKADPVKQYSEKTFKTLKQSKCTHVRISTQDLEAKAKKGGEEGNAIVLVTNPTQALVTLDNLLGERLRTR</sequence>
<reference evidence="3" key="1">
    <citation type="submission" date="2015-09" db="EMBL/GenBank/DDBJ databases">
        <authorList>
            <consortium name="Pathogen Informatics"/>
        </authorList>
    </citation>
    <scope>NUCLEOTIDE SEQUENCE [LARGE SCALE GENOMIC DNA]</scope>
    <source>
        <strain evidence="3">Lake Konstanz</strain>
    </source>
</reference>
<accession>A0A0S4J5L5</accession>
<dbReference type="AlphaFoldDB" id="A0A0S4J5L5"/>
<dbReference type="InterPro" id="IPR029035">
    <property type="entry name" value="DHS-like_NAD/FAD-binding_dom"/>
</dbReference>
<feature type="compositionally biased region" description="Low complexity" evidence="1">
    <location>
        <begin position="763"/>
        <end position="773"/>
    </location>
</feature>
<feature type="region of interest" description="Disordered" evidence="1">
    <location>
        <begin position="268"/>
        <end position="290"/>
    </location>
</feature>
<proteinExistence type="predicted"/>
<dbReference type="OrthoDB" id="424302at2759"/>
<feature type="region of interest" description="Disordered" evidence="1">
    <location>
        <begin position="560"/>
        <end position="581"/>
    </location>
</feature>
<feature type="compositionally biased region" description="Low complexity" evidence="1">
    <location>
        <begin position="572"/>
        <end position="581"/>
    </location>
</feature>
<evidence type="ECO:0000256" key="1">
    <source>
        <dbReference type="SAM" id="MobiDB-lite"/>
    </source>
</evidence>